<sequence length="151" mass="17405">MYVKRTSAAKATNDWYKHPEAYRDCFVQVDLYGNPPASYHLHKRTTVRLSKAKHGLSHASVSTFKTGSTRHLCPLYSGQQLIMEKYLKRRVMLIIQQYKYQVSLNILHVRIHLNLSLPPQTMNYCIVSLSITTTIVHIETDIPVKTQQGPH</sequence>
<dbReference type="EMBL" id="CAXDID020000213">
    <property type="protein sequence ID" value="CAL6057304.1"/>
    <property type="molecule type" value="Genomic_DNA"/>
</dbReference>
<dbReference type="Proteomes" id="UP001642409">
    <property type="component" value="Unassembled WGS sequence"/>
</dbReference>
<reference evidence="1" key="1">
    <citation type="submission" date="2023-06" db="EMBL/GenBank/DDBJ databases">
        <authorList>
            <person name="Kurt Z."/>
        </authorList>
    </citation>
    <scope>NUCLEOTIDE SEQUENCE</scope>
</reference>
<name>A0AA86PKP7_9EUKA</name>
<comment type="caution">
    <text evidence="1">The sequence shown here is derived from an EMBL/GenBank/DDBJ whole genome shotgun (WGS) entry which is preliminary data.</text>
</comment>
<evidence type="ECO:0000313" key="1">
    <source>
        <dbReference type="EMBL" id="CAI9940223.1"/>
    </source>
</evidence>
<evidence type="ECO:0000313" key="3">
    <source>
        <dbReference type="Proteomes" id="UP001642409"/>
    </source>
</evidence>
<dbReference type="EMBL" id="CATOUU010000674">
    <property type="protein sequence ID" value="CAI9940223.1"/>
    <property type="molecule type" value="Genomic_DNA"/>
</dbReference>
<accession>A0AA86PKP7</accession>
<dbReference type="AlphaFoldDB" id="A0AA86PKP7"/>
<proteinExistence type="predicted"/>
<organism evidence="1">
    <name type="scientific">Hexamita inflata</name>
    <dbReference type="NCBI Taxonomy" id="28002"/>
    <lineage>
        <taxon>Eukaryota</taxon>
        <taxon>Metamonada</taxon>
        <taxon>Diplomonadida</taxon>
        <taxon>Hexamitidae</taxon>
        <taxon>Hexamitinae</taxon>
        <taxon>Hexamita</taxon>
    </lineage>
</organism>
<gene>
    <name evidence="1" type="ORF">HINF_LOCUS27868</name>
    <name evidence="2" type="ORF">HINF_LOCUS47443</name>
</gene>
<evidence type="ECO:0000313" key="2">
    <source>
        <dbReference type="EMBL" id="CAL6057304.1"/>
    </source>
</evidence>
<protein>
    <submittedName>
        <fullName evidence="2">Hypothetical_protein</fullName>
    </submittedName>
</protein>
<keyword evidence="3" id="KW-1185">Reference proteome</keyword>
<reference evidence="2 3" key="2">
    <citation type="submission" date="2024-07" db="EMBL/GenBank/DDBJ databases">
        <authorList>
            <person name="Akdeniz Z."/>
        </authorList>
    </citation>
    <scope>NUCLEOTIDE SEQUENCE [LARGE SCALE GENOMIC DNA]</scope>
</reference>